<evidence type="ECO:0000313" key="1">
    <source>
        <dbReference type="EMBL" id="KYP51530.1"/>
    </source>
</evidence>
<accession>A0A151S9P2</accession>
<dbReference type="Proteomes" id="UP000075243">
    <property type="component" value="Unassembled WGS sequence"/>
</dbReference>
<dbReference type="AlphaFoldDB" id="A0A151S9P2"/>
<reference evidence="1" key="1">
    <citation type="journal article" date="2012" name="Nat. Biotechnol.">
        <title>Draft genome sequence of pigeonpea (Cajanus cajan), an orphan legume crop of resource-poor farmers.</title>
        <authorList>
            <person name="Varshney R.K."/>
            <person name="Chen W."/>
            <person name="Li Y."/>
            <person name="Bharti A.K."/>
            <person name="Saxena R.K."/>
            <person name="Schlueter J.A."/>
            <person name="Donoghue M.T."/>
            <person name="Azam S."/>
            <person name="Fan G."/>
            <person name="Whaley A.M."/>
            <person name="Farmer A.D."/>
            <person name="Sheridan J."/>
            <person name="Iwata A."/>
            <person name="Tuteja R."/>
            <person name="Penmetsa R.V."/>
            <person name="Wu W."/>
            <person name="Upadhyaya H.D."/>
            <person name="Yang S.P."/>
            <person name="Shah T."/>
            <person name="Saxena K.B."/>
            <person name="Michael T."/>
            <person name="McCombie W.R."/>
            <person name="Yang B."/>
            <person name="Zhang G."/>
            <person name="Yang H."/>
            <person name="Wang J."/>
            <person name="Spillane C."/>
            <person name="Cook D.R."/>
            <person name="May G.D."/>
            <person name="Xu X."/>
            <person name="Jackson S.A."/>
        </authorList>
    </citation>
    <scope>NUCLEOTIDE SEQUENCE [LARGE SCALE GENOMIC DNA]</scope>
</reference>
<keyword evidence="2" id="KW-1185">Reference proteome</keyword>
<organism evidence="1 2">
    <name type="scientific">Cajanus cajan</name>
    <name type="common">Pigeon pea</name>
    <name type="synonym">Cajanus indicus</name>
    <dbReference type="NCBI Taxonomy" id="3821"/>
    <lineage>
        <taxon>Eukaryota</taxon>
        <taxon>Viridiplantae</taxon>
        <taxon>Streptophyta</taxon>
        <taxon>Embryophyta</taxon>
        <taxon>Tracheophyta</taxon>
        <taxon>Spermatophyta</taxon>
        <taxon>Magnoliopsida</taxon>
        <taxon>eudicotyledons</taxon>
        <taxon>Gunneridae</taxon>
        <taxon>Pentapetalae</taxon>
        <taxon>rosids</taxon>
        <taxon>fabids</taxon>
        <taxon>Fabales</taxon>
        <taxon>Fabaceae</taxon>
        <taxon>Papilionoideae</taxon>
        <taxon>50 kb inversion clade</taxon>
        <taxon>NPAAA clade</taxon>
        <taxon>indigoferoid/millettioid clade</taxon>
        <taxon>Phaseoleae</taxon>
        <taxon>Cajanus</taxon>
    </lineage>
</organism>
<sequence>LRNMHVSLISRTIEFHSHAIIMESSSSHDLNLASSSTGASSIRWLTFPFPFRMVLMS</sequence>
<dbReference type="EMBL" id="KQ483436">
    <property type="protein sequence ID" value="KYP51530.1"/>
    <property type="molecule type" value="Genomic_DNA"/>
</dbReference>
<gene>
    <name evidence="1" type="ORF">KK1_026557</name>
</gene>
<dbReference type="Gramene" id="C.cajan_25317.t">
    <property type="protein sequence ID" value="C.cajan_25317.t.cds1"/>
    <property type="gene ID" value="C.cajan_25317"/>
</dbReference>
<feature type="non-terminal residue" evidence="1">
    <location>
        <position position="1"/>
    </location>
</feature>
<name>A0A151S9P2_CAJCA</name>
<proteinExistence type="predicted"/>
<evidence type="ECO:0000313" key="2">
    <source>
        <dbReference type="Proteomes" id="UP000075243"/>
    </source>
</evidence>
<protein>
    <submittedName>
        <fullName evidence="1">Uncharacterized protein</fullName>
    </submittedName>
</protein>